<feature type="DNA-binding region" description="HMG box" evidence="6">
    <location>
        <begin position="162"/>
        <end position="230"/>
    </location>
</feature>
<gene>
    <name evidence="9" type="ORF">CLAFUR5_01104</name>
</gene>
<dbReference type="Proteomes" id="UP000756132">
    <property type="component" value="Chromosome 1"/>
</dbReference>
<dbReference type="RefSeq" id="XP_047756317.1">
    <property type="nucleotide sequence ID" value="XM_047900252.1"/>
</dbReference>
<evidence type="ECO:0000256" key="4">
    <source>
        <dbReference type="ARBA" id="ARBA00023163"/>
    </source>
</evidence>
<dbReference type="OrthoDB" id="2307332at2759"/>
<dbReference type="PANTHER" id="PTHR45803">
    <property type="entry name" value="SOX100B"/>
    <property type="match status" value="1"/>
</dbReference>
<evidence type="ECO:0000256" key="2">
    <source>
        <dbReference type="ARBA" id="ARBA00023015"/>
    </source>
</evidence>
<dbReference type="KEGG" id="ffu:CLAFUR5_01104"/>
<evidence type="ECO:0000256" key="3">
    <source>
        <dbReference type="ARBA" id="ARBA00023125"/>
    </source>
</evidence>
<dbReference type="Pfam" id="PF00505">
    <property type="entry name" value="HMG_box"/>
    <property type="match status" value="1"/>
</dbReference>
<keyword evidence="5 6" id="KW-0539">Nucleus</keyword>
<evidence type="ECO:0000313" key="9">
    <source>
        <dbReference type="EMBL" id="UJO11951.1"/>
    </source>
</evidence>
<dbReference type="SMART" id="SM00398">
    <property type="entry name" value="HMG"/>
    <property type="match status" value="1"/>
</dbReference>
<feature type="compositionally biased region" description="Acidic residues" evidence="7">
    <location>
        <begin position="246"/>
        <end position="260"/>
    </location>
</feature>
<reference evidence="9" key="1">
    <citation type="submission" date="2021-12" db="EMBL/GenBank/DDBJ databases">
        <authorList>
            <person name="Zaccaron A."/>
            <person name="Stergiopoulos I."/>
        </authorList>
    </citation>
    <scope>NUCLEOTIDE SEQUENCE</scope>
    <source>
        <strain evidence="9">Race5_Kim</strain>
    </source>
</reference>
<keyword evidence="3 6" id="KW-0238">DNA-binding</keyword>
<evidence type="ECO:0000313" key="10">
    <source>
        <dbReference type="Proteomes" id="UP000756132"/>
    </source>
</evidence>
<feature type="compositionally biased region" description="Polar residues" evidence="7">
    <location>
        <begin position="56"/>
        <end position="74"/>
    </location>
</feature>
<evidence type="ECO:0000256" key="7">
    <source>
        <dbReference type="SAM" id="MobiDB-lite"/>
    </source>
</evidence>
<dbReference type="GeneID" id="71980982"/>
<dbReference type="GO" id="GO:0000981">
    <property type="term" value="F:DNA-binding transcription factor activity, RNA polymerase II-specific"/>
    <property type="evidence" value="ECO:0007669"/>
    <property type="project" value="TreeGrafter"/>
</dbReference>
<dbReference type="EMBL" id="CP090163">
    <property type="protein sequence ID" value="UJO11951.1"/>
    <property type="molecule type" value="Genomic_DNA"/>
</dbReference>
<comment type="subcellular location">
    <subcellularLocation>
        <location evidence="1">Nucleus</location>
    </subcellularLocation>
</comment>
<feature type="region of interest" description="Disordered" evidence="7">
    <location>
        <begin position="236"/>
        <end position="291"/>
    </location>
</feature>
<dbReference type="AlphaFoldDB" id="A0A9Q8L707"/>
<dbReference type="PROSITE" id="PS50118">
    <property type="entry name" value="HMG_BOX_2"/>
    <property type="match status" value="1"/>
</dbReference>
<dbReference type="InterPro" id="IPR050917">
    <property type="entry name" value="SOX_TF"/>
</dbReference>
<protein>
    <submittedName>
        <fullName evidence="9">Transcription factor ste11</fullName>
    </submittedName>
</protein>
<dbReference type="GO" id="GO:0000978">
    <property type="term" value="F:RNA polymerase II cis-regulatory region sequence-specific DNA binding"/>
    <property type="evidence" value="ECO:0007669"/>
    <property type="project" value="TreeGrafter"/>
</dbReference>
<dbReference type="CDD" id="cd01389">
    <property type="entry name" value="HMG-box_ROX1-like"/>
    <property type="match status" value="1"/>
</dbReference>
<dbReference type="SUPFAM" id="SSF47095">
    <property type="entry name" value="HMG-box"/>
    <property type="match status" value="1"/>
</dbReference>
<evidence type="ECO:0000259" key="8">
    <source>
        <dbReference type="PROSITE" id="PS50118"/>
    </source>
</evidence>
<accession>A0A9Q8L707</accession>
<feature type="domain" description="HMG box" evidence="8">
    <location>
        <begin position="162"/>
        <end position="230"/>
    </location>
</feature>
<keyword evidence="10" id="KW-1185">Reference proteome</keyword>
<dbReference type="InterPro" id="IPR036910">
    <property type="entry name" value="HMG_box_dom_sf"/>
</dbReference>
<dbReference type="InterPro" id="IPR009071">
    <property type="entry name" value="HMG_box_dom"/>
</dbReference>
<keyword evidence="2" id="KW-0805">Transcription regulation</keyword>
<keyword evidence="4" id="KW-0804">Transcription</keyword>
<dbReference type="Gene3D" id="1.10.30.10">
    <property type="entry name" value="High mobility group box domain"/>
    <property type="match status" value="1"/>
</dbReference>
<reference evidence="9" key="2">
    <citation type="journal article" date="2022" name="Microb. Genom.">
        <title>A chromosome-scale genome assembly of the tomato pathogen Cladosporium fulvum reveals a compartmentalized genome architecture and the presence of a dispensable chromosome.</title>
        <authorList>
            <person name="Zaccaron A.Z."/>
            <person name="Chen L.H."/>
            <person name="Samaras A."/>
            <person name="Stergiopoulos I."/>
        </authorList>
    </citation>
    <scope>NUCLEOTIDE SEQUENCE</scope>
    <source>
        <strain evidence="9">Race5_Kim</strain>
    </source>
</reference>
<evidence type="ECO:0000256" key="5">
    <source>
        <dbReference type="ARBA" id="ARBA00023242"/>
    </source>
</evidence>
<feature type="region of interest" description="Disordered" evidence="7">
    <location>
        <begin position="1"/>
        <end position="132"/>
    </location>
</feature>
<organism evidence="9 10">
    <name type="scientific">Passalora fulva</name>
    <name type="common">Tomato leaf mold</name>
    <name type="synonym">Cladosporium fulvum</name>
    <dbReference type="NCBI Taxonomy" id="5499"/>
    <lineage>
        <taxon>Eukaryota</taxon>
        <taxon>Fungi</taxon>
        <taxon>Dikarya</taxon>
        <taxon>Ascomycota</taxon>
        <taxon>Pezizomycotina</taxon>
        <taxon>Dothideomycetes</taxon>
        <taxon>Dothideomycetidae</taxon>
        <taxon>Mycosphaerellales</taxon>
        <taxon>Mycosphaerellaceae</taxon>
        <taxon>Fulvia</taxon>
    </lineage>
</organism>
<evidence type="ECO:0000256" key="1">
    <source>
        <dbReference type="ARBA" id="ARBA00004123"/>
    </source>
</evidence>
<proteinExistence type="predicted"/>
<feature type="compositionally biased region" description="Polar residues" evidence="7">
    <location>
        <begin position="1"/>
        <end position="11"/>
    </location>
</feature>
<dbReference type="GO" id="GO:0005634">
    <property type="term" value="C:nucleus"/>
    <property type="evidence" value="ECO:0007669"/>
    <property type="project" value="UniProtKB-SubCell"/>
</dbReference>
<name>A0A9Q8L707_PASFU</name>
<dbReference type="PANTHER" id="PTHR45803:SF5">
    <property type="entry name" value="SOX100B"/>
    <property type="match status" value="1"/>
</dbReference>
<sequence length="524" mass="58700">MNSTTIVTQGPSPDENYGLDAVAKHNAQTTTEQFPAYHEDARGLGIYQDDYGSAYQEDQSYTRNPPTPRSNTASEGVRTRSGRSTRGRTDSPFSTTKSRISKSPAPKPKREKKSKLDRSKTPKLTAPLSVLTKDSTVPTKDIEAYVNRSTEERLQKLDGKKIPRPMNSFMLYRSCYADRLKEWSAQNNHQVVSAVAGESWPMESDEVRQRFDDWSKLERANHQLAFPAYKFSPSKAANKKRKGEFSDDEGESLDLDNDPDGEYRGGRNVRQRRQEHREHREHTYLPNTVGFESHPYYGQHLSGYEQSQYQYANPGRPLPSNVAYDSGGMPYNPQTGAYLQSSLQQQQQQQQQQYQYMQEMQGARVPTPASLNGQQSLGGFGLPGGQADDIFSNSRTSTPMQHYQQSYDQGVYPQYQQHYQTGTYQQVPMAPTPPQAGRQLYEHQQYLQQASQPQTAIDPSLEAAMEAAAASSVHGVSLENHFDDAIGDMTGGGVGGMPEYYEQSNSPADVNATLAPTWSPDLKI</sequence>
<evidence type="ECO:0000256" key="6">
    <source>
        <dbReference type="PROSITE-ProRule" id="PRU00267"/>
    </source>
</evidence>